<dbReference type="InterPro" id="IPR005467">
    <property type="entry name" value="His_kinase_dom"/>
</dbReference>
<feature type="chain" id="PRO_5047422271" description="histidine kinase" evidence="10">
    <location>
        <begin position="21"/>
        <end position="664"/>
    </location>
</feature>
<evidence type="ECO:0000256" key="5">
    <source>
        <dbReference type="ARBA" id="ARBA00022777"/>
    </source>
</evidence>
<dbReference type="PANTHER" id="PTHR43711:SF1">
    <property type="entry name" value="HISTIDINE KINASE 1"/>
    <property type="match status" value="1"/>
</dbReference>
<keyword evidence="9" id="KW-1133">Transmembrane helix</keyword>
<evidence type="ECO:0000256" key="7">
    <source>
        <dbReference type="PROSITE-ProRule" id="PRU00339"/>
    </source>
</evidence>
<keyword evidence="9" id="KW-0472">Membrane</keyword>
<evidence type="ECO:0000313" key="12">
    <source>
        <dbReference type="EMBL" id="MFC6997957.1"/>
    </source>
</evidence>
<protein>
    <recommendedName>
        <fullName evidence="2">histidine kinase</fullName>
        <ecNumber evidence="2">2.7.13.3</ecNumber>
    </recommendedName>
</protein>
<dbReference type="InterPro" id="IPR004358">
    <property type="entry name" value="Sig_transdc_His_kin-like_C"/>
</dbReference>
<evidence type="ECO:0000256" key="10">
    <source>
        <dbReference type="SAM" id="SignalP"/>
    </source>
</evidence>
<dbReference type="SMART" id="SM00028">
    <property type="entry name" value="TPR"/>
    <property type="match status" value="5"/>
</dbReference>
<evidence type="ECO:0000256" key="1">
    <source>
        <dbReference type="ARBA" id="ARBA00000085"/>
    </source>
</evidence>
<dbReference type="Pfam" id="PF02518">
    <property type="entry name" value="HATPase_c"/>
    <property type="match status" value="1"/>
</dbReference>
<evidence type="ECO:0000256" key="9">
    <source>
        <dbReference type="SAM" id="Phobius"/>
    </source>
</evidence>
<organism evidence="12 13">
    <name type="scientific">Rufibacter roseus</name>
    <dbReference type="NCBI Taxonomy" id="1567108"/>
    <lineage>
        <taxon>Bacteria</taxon>
        <taxon>Pseudomonadati</taxon>
        <taxon>Bacteroidota</taxon>
        <taxon>Cytophagia</taxon>
        <taxon>Cytophagales</taxon>
        <taxon>Hymenobacteraceae</taxon>
        <taxon>Rufibacter</taxon>
    </lineage>
</organism>
<dbReference type="SMART" id="SM00387">
    <property type="entry name" value="HATPase_c"/>
    <property type="match status" value="1"/>
</dbReference>
<keyword evidence="8" id="KW-0175">Coiled coil</keyword>
<keyword evidence="9" id="KW-0812">Transmembrane</keyword>
<evidence type="ECO:0000259" key="11">
    <source>
        <dbReference type="PROSITE" id="PS50109"/>
    </source>
</evidence>
<dbReference type="SUPFAM" id="SSF55874">
    <property type="entry name" value="ATPase domain of HSP90 chaperone/DNA topoisomerase II/histidine kinase"/>
    <property type="match status" value="1"/>
</dbReference>
<keyword evidence="5" id="KW-0418">Kinase</keyword>
<sequence>MFKKTPIFVFLLFLVFHCLAQQPTLKELEQKVQHAANVQEKIEARNKLVKVLSSSDPGGAIKYGQETVTIAQATGDQKLLADAYHHVGAAYQLYGDYTSATKYNYKALKIREEIKDSLGICTTYNNIGNINNYLKSYDKAREFYSKSLQIAQKIGNKEAISRALNNMGYAHQVQDHVNEAIHFYERALPIKKEIGDVVGYSVSTINLGDLYLKAGKVAVAKDYLLKGLAAAKETEHQLNMGYAYRGLAEAYQEEKKLAKAVDYALLSLEISRKQRSFFEIIQSLDLLNQIHLASGNVTKAHEFLSLSSAYKDSLHDENARRQIEELQVRYDSEKKEKENIQLTTERDLQLNRLNHQKKVTYLACTLLLSFAALAYVLFRGKKQFRRLSHTLALKNEEITVASQVLRQQATDLQTQKELLEKSNLVKDRLFSIVAHDLRGPLVSLNSLVQLIRMNALPEKEKNRFLDKVELEQQNSLWLMDNLFLWAKSQMEEEGTHPVQVQLQTLAQENINLLLPQANNKGIQIINQLSGSAVAFADYEMVKLVFRNLLSNAIKFCKSGDVIVLASEVHQQMATISVKDSGVGIPEKDQDKLFKNTNFSSTGTANEKGTGLGLQLCKDFIELNGGEIWVESKEGQGSDFRFTLPVMTERVGKEEVLEQVEVRYA</sequence>
<dbReference type="InterPro" id="IPR003661">
    <property type="entry name" value="HisK_dim/P_dom"/>
</dbReference>
<feature type="repeat" description="TPR" evidence="7">
    <location>
        <begin position="161"/>
        <end position="194"/>
    </location>
</feature>
<dbReference type="EMBL" id="JBHSYQ010000004">
    <property type="protein sequence ID" value="MFC6997957.1"/>
    <property type="molecule type" value="Genomic_DNA"/>
</dbReference>
<proteinExistence type="predicted"/>
<feature type="repeat" description="TPR" evidence="7">
    <location>
        <begin position="81"/>
        <end position="114"/>
    </location>
</feature>
<dbReference type="RefSeq" id="WP_066625493.1">
    <property type="nucleotide sequence ID" value="NZ_JBHSYQ010000004.1"/>
</dbReference>
<dbReference type="SUPFAM" id="SSF81901">
    <property type="entry name" value="HCP-like"/>
    <property type="match status" value="1"/>
</dbReference>
<dbReference type="Gene3D" id="1.10.287.130">
    <property type="match status" value="1"/>
</dbReference>
<reference evidence="13" key="1">
    <citation type="journal article" date="2019" name="Int. J. Syst. Evol. Microbiol.">
        <title>The Global Catalogue of Microorganisms (GCM) 10K type strain sequencing project: providing services to taxonomists for standard genome sequencing and annotation.</title>
        <authorList>
            <consortium name="The Broad Institute Genomics Platform"/>
            <consortium name="The Broad Institute Genome Sequencing Center for Infectious Disease"/>
            <person name="Wu L."/>
            <person name="Ma J."/>
        </authorList>
    </citation>
    <scope>NUCLEOTIDE SEQUENCE [LARGE SCALE GENOMIC DNA]</scope>
    <source>
        <strain evidence="13">CGMCC 4.7393</strain>
    </source>
</reference>
<evidence type="ECO:0000256" key="6">
    <source>
        <dbReference type="ARBA" id="ARBA00023012"/>
    </source>
</evidence>
<evidence type="ECO:0000256" key="2">
    <source>
        <dbReference type="ARBA" id="ARBA00012438"/>
    </source>
</evidence>
<keyword evidence="4" id="KW-0808">Transferase</keyword>
<keyword evidence="6" id="KW-0902">Two-component regulatory system</keyword>
<dbReference type="InterPro" id="IPR036890">
    <property type="entry name" value="HATPase_C_sf"/>
</dbReference>
<dbReference type="SUPFAM" id="SSF47384">
    <property type="entry name" value="Homodimeric domain of signal transducing histidine kinase"/>
    <property type="match status" value="1"/>
</dbReference>
<dbReference type="PROSITE" id="PS50109">
    <property type="entry name" value="HIS_KIN"/>
    <property type="match status" value="1"/>
</dbReference>
<dbReference type="Gene3D" id="1.25.40.10">
    <property type="entry name" value="Tetratricopeptide repeat domain"/>
    <property type="match status" value="2"/>
</dbReference>
<gene>
    <name evidence="12" type="ORF">ACFQHR_09980</name>
</gene>
<dbReference type="PRINTS" id="PR00344">
    <property type="entry name" value="BCTRLSENSOR"/>
</dbReference>
<keyword evidence="10" id="KW-0732">Signal</keyword>
<evidence type="ECO:0000313" key="13">
    <source>
        <dbReference type="Proteomes" id="UP001596405"/>
    </source>
</evidence>
<dbReference type="Proteomes" id="UP001596405">
    <property type="component" value="Unassembled WGS sequence"/>
</dbReference>
<evidence type="ECO:0000256" key="8">
    <source>
        <dbReference type="SAM" id="Coils"/>
    </source>
</evidence>
<evidence type="ECO:0000256" key="4">
    <source>
        <dbReference type="ARBA" id="ARBA00022679"/>
    </source>
</evidence>
<dbReference type="Pfam" id="PF13374">
    <property type="entry name" value="TPR_10"/>
    <property type="match status" value="1"/>
</dbReference>
<feature type="domain" description="Histidine kinase" evidence="11">
    <location>
        <begin position="432"/>
        <end position="647"/>
    </location>
</feature>
<dbReference type="InterPro" id="IPR019734">
    <property type="entry name" value="TPR_rpt"/>
</dbReference>
<dbReference type="PROSITE" id="PS50005">
    <property type="entry name" value="TPR"/>
    <property type="match status" value="2"/>
</dbReference>
<dbReference type="InterPro" id="IPR003594">
    <property type="entry name" value="HATPase_dom"/>
</dbReference>
<keyword evidence="3" id="KW-0597">Phosphoprotein</keyword>
<dbReference type="Pfam" id="PF13424">
    <property type="entry name" value="TPR_12"/>
    <property type="match status" value="1"/>
</dbReference>
<feature type="coiled-coil region" evidence="8">
    <location>
        <begin position="316"/>
        <end position="343"/>
    </location>
</feature>
<dbReference type="InterPro" id="IPR050736">
    <property type="entry name" value="Sensor_HK_Regulatory"/>
</dbReference>
<dbReference type="PANTHER" id="PTHR43711">
    <property type="entry name" value="TWO-COMPONENT HISTIDINE KINASE"/>
    <property type="match status" value="1"/>
</dbReference>
<comment type="caution">
    <text evidence="12">The sequence shown here is derived from an EMBL/GenBank/DDBJ whole genome shotgun (WGS) entry which is preliminary data.</text>
</comment>
<dbReference type="InterPro" id="IPR011990">
    <property type="entry name" value="TPR-like_helical_dom_sf"/>
</dbReference>
<feature type="signal peptide" evidence="10">
    <location>
        <begin position="1"/>
        <end position="20"/>
    </location>
</feature>
<comment type="catalytic activity">
    <reaction evidence="1">
        <text>ATP + protein L-histidine = ADP + protein N-phospho-L-histidine.</text>
        <dbReference type="EC" id="2.7.13.3"/>
    </reaction>
</comment>
<dbReference type="EC" id="2.7.13.3" evidence="2"/>
<accession>A0ABW2DJ87</accession>
<keyword evidence="13" id="KW-1185">Reference proteome</keyword>
<name>A0ABW2DJ87_9BACT</name>
<dbReference type="SUPFAM" id="SSF48452">
    <property type="entry name" value="TPR-like"/>
    <property type="match status" value="1"/>
</dbReference>
<dbReference type="CDD" id="cd00082">
    <property type="entry name" value="HisKA"/>
    <property type="match status" value="1"/>
</dbReference>
<dbReference type="SMART" id="SM00388">
    <property type="entry name" value="HisKA"/>
    <property type="match status" value="1"/>
</dbReference>
<evidence type="ECO:0000256" key="3">
    <source>
        <dbReference type="ARBA" id="ARBA00022553"/>
    </source>
</evidence>
<dbReference type="InterPro" id="IPR036097">
    <property type="entry name" value="HisK_dim/P_sf"/>
</dbReference>
<dbReference type="Gene3D" id="3.30.565.10">
    <property type="entry name" value="Histidine kinase-like ATPase, C-terminal domain"/>
    <property type="match status" value="1"/>
</dbReference>
<keyword evidence="7" id="KW-0802">TPR repeat</keyword>
<feature type="transmembrane region" description="Helical" evidence="9">
    <location>
        <begin position="359"/>
        <end position="378"/>
    </location>
</feature>